<dbReference type="Gene3D" id="3.40.50.620">
    <property type="entry name" value="HUPs"/>
    <property type="match status" value="1"/>
</dbReference>
<dbReference type="Pfam" id="PF01588">
    <property type="entry name" value="tRNA_bind"/>
    <property type="match status" value="1"/>
</dbReference>
<dbReference type="SUPFAM" id="SSF57770">
    <property type="entry name" value="Methionyl-tRNA synthetase (MetRS), Zn-domain"/>
    <property type="match status" value="1"/>
</dbReference>
<keyword evidence="10 16" id="KW-0862">Zinc</keyword>
<keyword evidence="7 16" id="KW-0436">Ligase</keyword>
<evidence type="ECO:0000256" key="7">
    <source>
        <dbReference type="ARBA" id="ARBA00022598"/>
    </source>
</evidence>
<evidence type="ECO:0000256" key="8">
    <source>
        <dbReference type="ARBA" id="ARBA00022723"/>
    </source>
</evidence>
<dbReference type="Gene3D" id="2.20.28.20">
    <property type="entry name" value="Methionyl-tRNA synthetase, Zn-domain"/>
    <property type="match status" value="1"/>
</dbReference>
<evidence type="ECO:0000256" key="1">
    <source>
        <dbReference type="ARBA" id="ARBA00003314"/>
    </source>
</evidence>
<keyword evidence="13 16" id="KW-0648">Protein biosynthesis</keyword>
<dbReference type="SUPFAM" id="SSF50249">
    <property type="entry name" value="Nucleic acid-binding proteins"/>
    <property type="match status" value="1"/>
</dbReference>
<dbReference type="PANTHER" id="PTHR45765:SF1">
    <property type="entry name" value="METHIONINE--TRNA LIGASE, CYTOPLASMIC"/>
    <property type="match status" value="1"/>
</dbReference>
<dbReference type="SUPFAM" id="SSF52374">
    <property type="entry name" value="Nucleotidylyl transferase"/>
    <property type="match status" value="1"/>
</dbReference>
<dbReference type="PANTHER" id="PTHR45765">
    <property type="entry name" value="METHIONINE--TRNA LIGASE"/>
    <property type="match status" value="1"/>
</dbReference>
<dbReference type="GO" id="GO:0006431">
    <property type="term" value="P:methionyl-tRNA aminoacylation"/>
    <property type="evidence" value="ECO:0007669"/>
    <property type="project" value="UniProtKB-UniRule"/>
</dbReference>
<feature type="short sequence motif" description="'KMSKS' region" evidence="16">
    <location>
        <begin position="335"/>
        <end position="339"/>
    </location>
</feature>
<dbReference type="InterPro" id="IPR009080">
    <property type="entry name" value="tRNAsynth_Ia_anticodon-bd"/>
</dbReference>
<comment type="subcellular location">
    <subcellularLocation>
        <location evidence="2 16">Cytoplasm</location>
    </subcellularLocation>
</comment>
<sequence>MQDPKRYTITAALPYTNGPVHIGHLAGVYVPADIYARFQRLQGKDVAFVCGSDEHGVPITIKAKKEGITPQQVVDKYHAIIKQSFEDFGITFDNYSRTSAKVHHDTASDFFKKLYDDGKFIEEVTEQLYDAEANQFLADRFVVGTCPKCGNEESYGDQCENCGTSHNATDLINPKSAITGAVPTLKETKHWFLPLDQYEPFLKEWILEGHKKDWKTNVYGQCKSWIDDGLRPRAVTRDLDWGIPVPVDGADGKVLYVWFDAPIGYISATKEWAEREGKDWEPYWKSDDTKLLHFIGKDNIVFHCIIFPSMLKADGSYIMPDNVPANEFLNLEGNKISTSKNWAVWLHEYLVDFPNQQDVLRYTLTANAPETKDNDFTWADFQARNNNELVAIFGNFINRVVVLTHKYYDGVVPALATFSEIDEQTLTELKAYPAVIESSLERYRFREAQQELMNVARLGNKYLADEEPWKTIKTDEERTKTVMYVALQIASALAVLSEPFLPFTSTKLRNILDVKTNVENAIQWADVSSKSVLLPAEHKINKGELLFSKIEDSQIQAQLDKLAASKLANEIANKEVTPQKDTATFDDFTKLDMRVGTIIEAEKMPKAKKLLVLKVDTGLDVRTIVSGIAESFTPEEIVGKKVTVLVNLAPRALRGVDSEGMILMTETPDGKLVFVNPDTDGVDNGATIN</sequence>
<comment type="similarity">
    <text evidence="3 16">Belongs to the class-I aminoacyl-tRNA synthetase family. MetG type 1 subfamily.</text>
</comment>
<evidence type="ECO:0000256" key="9">
    <source>
        <dbReference type="ARBA" id="ARBA00022741"/>
    </source>
</evidence>
<evidence type="ECO:0000256" key="3">
    <source>
        <dbReference type="ARBA" id="ARBA00008258"/>
    </source>
</evidence>
<dbReference type="InterPro" id="IPR033911">
    <property type="entry name" value="MetRS_core"/>
</dbReference>
<feature type="binding site" evidence="16">
    <location>
        <position position="338"/>
    </location>
    <ligand>
        <name>ATP</name>
        <dbReference type="ChEBI" id="CHEBI:30616"/>
    </ligand>
</feature>
<organism evidence="18 19">
    <name type="scientific">Patiriisocius marinistellae</name>
    <dbReference type="NCBI Taxonomy" id="2494560"/>
    <lineage>
        <taxon>Bacteria</taxon>
        <taxon>Pseudomonadati</taxon>
        <taxon>Bacteroidota</taxon>
        <taxon>Flavobacteriia</taxon>
        <taxon>Flavobacteriales</taxon>
        <taxon>Flavobacteriaceae</taxon>
        <taxon>Patiriisocius</taxon>
    </lineage>
</organism>
<dbReference type="GO" id="GO:0005524">
    <property type="term" value="F:ATP binding"/>
    <property type="evidence" value="ECO:0007669"/>
    <property type="project" value="UniProtKB-UniRule"/>
</dbReference>
<evidence type="ECO:0000313" key="19">
    <source>
        <dbReference type="Proteomes" id="UP000326994"/>
    </source>
</evidence>
<dbReference type="NCBIfam" id="NF001100">
    <property type="entry name" value="PRK00133.1"/>
    <property type="match status" value="1"/>
</dbReference>
<dbReference type="EMBL" id="BKCF01000001">
    <property type="protein sequence ID" value="GEQ85063.1"/>
    <property type="molecule type" value="Genomic_DNA"/>
</dbReference>
<comment type="caution">
    <text evidence="18">The sequence shown here is derived from an EMBL/GenBank/DDBJ whole genome shotgun (WGS) entry which is preliminary data.</text>
</comment>
<feature type="binding site" evidence="16">
    <location>
        <position position="146"/>
    </location>
    <ligand>
        <name>Zn(2+)</name>
        <dbReference type="ChEBI" id="CHEBI:29105"/>
    </ligand>
</feature>
<keyword evidence="9 16" id="KW-0547">Nucleotide-binding</keyword>
<evidence type="ECO:0000313" key="18">
    <source>
        <dbReference type="EMBL" id="GEQ85063.1"/>
    </source>
</evidence>
<dbReference type="InterPro" id="IPR015413">
    <property type="entry name" value="Methionyl/Leucyl_tRNA_Synth"/>
</dbReference>
<evidence type="ECO:0000256" key="10">
    <source>
        <dbReference type="ARBA" id="ARBA00022833"/>
    </source>
</evidence>
<dbReference type="FunFam" id="2.20.28.20:FF:000001">
    <property type="entry name" value="Methionine--tRNA ligase"/>
    <property type="match status" value="1"/>
</dbReference>
<keyword evidence="14 16" id="KW-0030">Aminoacyl-tRNA synthetase</keyword>
<evidence type="ECO:0000256" key="14">
    <source>
        <dbReference type="ARBA" id="ARBA00023146"/>
    </source>
</evidence>
<comment type="cofactor">
    <cofactor evidence="16">
        <name>Zn(2+)</name>
        <dbReference type="ChEBI" id="CHEBI:29105"/>
    </cofactor>
    <text evidence="16">Binds 1 zinc ion per subunit.</text>
</comment>
<dbReference type="NCBIfam" id="TIGR00398">
    <property type="entry name" value="metG"/>
    <property type="match status" value="1"/>
</dbReference>
<keyword evidence="12 16" id="KW-0694">RNA-binding</keyword>
<evidence type="ECO:0000256" key="5">
    <source>
        <dbReference type="ARBA" id="ARBA00022490"/>
    </source>
</evidence>
<dbReference type="RefSeq" id="WP_151892999.1">
    <property type="nucleotide sequence ID" value="NZ_BKCF01000001.1"/>
</dbReference>
<comment type="subunit">
    <text evidence="4 16">Homodimer.</text>
</comment>
<dbReference type="PRINTS" id="PR01041">
    <property type="entry name" value="TRNASYNTHMET"/>
</dbReference>
<evidence type="ECO:0000256" key="4">
    <source>
        <dbReference type="ARBA" id="ARBA00011738"/>
    </source>
</evidence>
<proteinExistence type="inferred from homology"/>
<dbReference type="CDD" id="cd07957">
    <property type="entry name" value="Anticodon_Ia_Met"/>
    <property type="match status" value="1"/>
</dbReference>
<dbReference type="SUPFAM" id="SSF47323">
    <property type="entry name" value="Anticodon-binding domain of a subclass of class I aminoacyl-tRNA synthetases"/>
    <property type="match status" value="1"/>
</dbReference>
<feature type="binding site" evidence="16">
    <location>
        <position position="149"/>
    </location>
    <ligand>
        <name>Zn(2+)</name>
        <dbReference type="ChEBI" id="CHEBI:29105"/>
    </ligand>
</feature>
<evidence type="ECO:0000256" key="11">
    <source>
        <dbReference type="ARBA" id="ARBA00022840"/>
    </source>
</evidence>
<dbReference type="InterPro" id="IPR001412">
    <property type="entry name" value="aa-tRNA-synth_I_CS"/>
</dbReference>
<accession>A0A5J4FTT2</accession>
<dbReference type="PROSITE" id="PS00178">
    <property type="entry name" value="AA_TRNA_LIGASE_I"/>
    <property type="match status" value="1"/>
</dbReference>
<dbReference type="GO" id="GO:0000049">
    <property type="term" value="F:tRNA binding"/>
    <property type="evidence" value="ECO:0007669"/>
    <property type="project" value="UniProtKB-UniRule"/>
</dbReference>
<dbReference type="GO" id="GO:0046872">
    <property type="term" value="F:metal ion binding"/>
    <property type="evidence" value="ECO:0007669"/>
    <property type="project" value="UniProtKB-KW"/>
</dbReference>
<dbReference type="Gene3D" id="2.40.50.140">
    <property type="entry name" value="Nucleic acid-binding proteins"/>
    <property type="match status" value="1"/>
</dbReference>
<protein>
    <recommendedName>
        <fullName evidence="16">Methionine--tRNA ligase</fullName>
        <ecNumber evidence="16">6.1.1.10</ecNumber>
    </recommendedName>
    <alternativeName>
        <fullName evidence="16">Methionyl-tRNA synthetase</fullName>
        <shortName evidence="16">MetRS</shortName>
    </alternativeName>
</protein>
<dbReference type="InterPro" id="IPR012340">
    <property type="entry name" value="NA-bd_OB-fold"/>
</dbReference>
<dbReference type="Gene3D" id="1.10.730.10">
    <property type="entry name" value="Isoleucyl-tRNA Synthetase, Domain 1"/>
    <property type="match status" value="1"/>
</dbReference>
<evidence type="ECO:0000256" key="16">
    <source>
        <dbReference type="HAMAP-Rule" id="MF_00098"/>
    </source>
</evidence>
<reference evidence="18 19" key="1">
    <citation type="submission" date="2019-08" db="EMBL/GenBank/DDBJ databases">
        <title>Ulvibacter marinistellae sp. nov., isolated from a starfish, Patiria pectinifera.</title>
        <authorList>
            <person name="Kawano K."/>
            <person name="Ushijima N."/>
            <person name="Kihara M."/>
            <person name="Itoh H."/>
        </authorList>
    </citation>
    <scope>NUCLEOTIDE SEQUENCE [LARGE SCALE GENOMIC DNA]</scope>
    <source>
        <strain evidence="18 19">KK4</strain>
    </source>
</reference>
<dbReference type="PROSITE" id="PS50886">
    <property type="entry name" value="TRBD"/>
    <property type="match status" value="1"/>
</dbReference>
<dbReference type="Proteomes" id="UP000326994">
    <property type="component" value="Unassembled WGS sequence"/>
</dbReference>
<evidence type="ECO:0000256" key="6">
    <source>
        <dbReference type="ARBA" id="ARBA00022555"/>
    </source>
</evidence>
<dbReference type="GO" id="GO:0005829">
    <property type="term" value="C:cytosol"/>
    <property type="evidence" value="ECO:0007669"/>
    <property type="project" value="TreeGrafter"/>
</dbReference>
<dbReference type="InterPro" id="IPR014729">
    <property type="entry name" value="Rossmann-like_a/b/a_fold"/>
</dbReference>
<evidence type="ECO:0000256" key="15">
    <source>
        <dbReference type="ARBA" id="ARBA00047364"/>
    </source>
</evidence>
<dbReference type="HAMAP" id="MF_00098">
    <property type="entry name" value="Met_tRNA_synth_type1"/>
    <property type="match status" value="1"/>
</dbReference>
<dbReference type="Pfam" id="PF19303">
    <property type="entry name" value="Anticodon_3"/>
    <property type="match status" value="1"/>
</dbReference>
<feature type="binding site" evidence="16">
    <location>
        <position position="162"/>
    </location>
    <ligand>
        <name>Zn(2+)</name>
        <dbReference type="ChEBI" id="CHEBI:29105"/>
    </ligand>
</feature>
<keyword evidence="11 16" id="KW-0067">ATP-binding</keyword>
<dbReference type="InterPro" id="IPR023458">
    <property type="entry name" value="Met-tRNA_ligase_1"/>
</dbReference>
<evidence type="ECO:0000256" key="2">
    <source>
        <dbReference type="ARBA" id="ARBA00004496"/>
    </source>
</evidence>
<dbReference type="GO" id="GO:0004825">
    <property type="term" value="F:methionine-tRNA ligase activity"/>
    <property type="evidence" value="ECO:0007669"/>
    <property type="project" value="UniProtKB-UniRule"/>
</dbReference>
<evidence type="ECO:0000256" key="13">
    <source>
        <dbReference type="ARBA" id="ARBA00022917"/>
    </source>
</evidence>
<dbReference type="InterPro" id="IPR002547">
    <property type="entry name" value="tRNA-bd_dom"/>
</dbReference>
<keyword evidence="19" id="KW-1185">Reference proteome</keyword>
<dbReference type="OrthoDB" id="9810191at2"/>
<feature type="domain" description="TRNA-binding" evidence="17">
    <location>
        <begin position="587"/>
        <end position="689"/>
    </location>
</feature>
<dbReference type="AlphaFoldDB" id="A0A5J4FTT2"/>
<comment type="function">
    <text evidence="1 16">Is required not only for elongation of protein synthesis but also for the initiation of all mRNA translation through initiator tRNA(fMet) aminoacylation.</text>
</comment>
<feature type="short sequence motif" description="'HIGH' region" evidence="16">
    <location>
        <begin position="14"/>
        <end position="24"/>
    </location>
</feature>
<keyword evidence="8 16" id="KW-0479">Metal-binding</keyword>
<evidence type="ECO:0000259" key="17">
    <source>
        <dbReference type="PROSITE" id="PS50886"/>
    </source>
</evidence>
<dbReference type="CDD" id="cd00814">
    <property type="entry name" value="MetRS_core"/>
    <property type="match status" value="1"/>
</dbReference>
<dbReference type="InterPro" id="IPR029038">
    <property type="entry name" value="MetRS_Zn"/>
</dbReference>
<dbReference type="FunFam" id="2.40.50.140:FF:000042">
    <property type="entry name" value="Methionine--tRNA ligase"/>
    <property type="match status" value="1"/>
</dbReference>
<name>A0A5J4FTT2_9FLAO</name>
<evidence type="ECO:0000256" key="12">
    <source>
        <dbReference type="ARBA" id="ARBA00022884"/>
    </source>
</evidence>
<dbReference type="Pfam" id="PF09334">
    <property type="entry name" value="tRNA-synt_1g"/>
    <property type="match status" value="1"/>
</dbReference>
<keyword evidence="6 16" id="KW-0820">tRNA-binding</keyword>
<dbReference type="InterPro" id="IPR041872">
    <property type="entry name" value="Anticodon_Met"/>
</dbReference>
<gene>
    <name evidence="16 18" type="primary">metG</name>
    <name evidence="18" type="ORF">ULMS_05710</name>
</gene>
<dbReference type="InterPro" id="IPR014758">
    <property type="entry name" value="Met-tRNA_synth"/>
</dbReference>
<dbReference type="NCBIfam" id="TIGR00399">
    <property type="entry name" value="metG_C_term"/>
    <property type="match status" value="1"/>
</dbReference>
<keyword evidence="5 16" id="KW-0963">Cytoplasm</keyword>
<comment type="catalytic activity">
    <reaction evidence="15 16">
        <text>tRNA(Met) + L-methionine + ATP = L-methionyl-tRNA(Met) + AMP + diphosphate</text>
        <dbReference type="Rhea" id="RHEA:13481"/>
        <dbReference type="Rhea" id="RHEA-COMP:9667"/>
        <dbReference type="Rhea" id="RHEA-COMP:9698"/>
        <dbReference type="ChEBI" id="CHEBI:30616"/>
        <dbReference type="ChEBI" id="CHEBI:33019"/>
        <dbReference type="ChEBI" id="CHEBI:57844"/>
        <dbReference type="ChEBI" id="CHEBI:78442"/>
        <dbReference type="ChEBI" id="CHEBI:78530"/>
        <dbReference type="ChEBI" id="CHEBI:456215"/>
        <dbReference type="EC" id="6.1.1.10"/>
    </reaction>
</comment>
<feature type="binding site" evidence="16">
    <location>
        <position position="159"/>
    </location>
    <ligand>
        <name>Zn(2+)</name>
        <dbReference type="ChEBI" id="CHEBI:29105"/>
    </ligand>
</feature>
<dbReference type="EC" id="6.1.1.10" evidence="16"/>
<dbReference type="InterPro" id="IPR004495">
    <property type="entry name" value="Met-tRNA-synth_bsu_C"/>
</dbReference>
<dbReference type="CDD" id="cd02800">
    <property type="entry name" value="tRNA_bind_EcMetRS_like"/>
    <property type="match status" value="1"/>
</dbReference>